<dbReference type="Proteomes" id="UP000838748">
    <property type="component" value="Unassembled WGS sequence"/>
</dbReference>
<dbReference type="EMBL" id="CAKLDM010000001">
    <property type="protein sequence ID" value="CAH0537086.1"/>
    <property type="molecule type" value="Genomic_DNA"/>
</dbReference>
<name>A0ABM9A0Q9_9VIBR</name>
<evidence type="ECO:0000256" key="1">
    <source>
        <dbReference type="ARBA" id="ARBA00010333"/>
    </source>
</evidence>
<keyword evidence="3" id="KW-1185">Reference proteome</keyword>
<accession>A0ABM9A0Q9</accession>
<proteinExistence type="inferred from homology"/>
<reference evidence="2" key="1">
    <citation type="submission" date="2021-11" db="EMBL/GenBank/DDBJ databases">
        <authorList>
            <person name="Rodrigo-Torres L."/>
            <person name="Arahal R. D."/>
            <person name="Lucena T."/>
        </authorList>
    </citation>
    <scope>NUCLEOTIDE SEQUENCE</scope>
    <source>
        <strain evidence="2">CECT 7928</strain>
    </source>
</reference>
<dbReference type="RefSeq" id="WP_237360297.1">
    <property type="nucleotide sequence ID" value="NZ_CAKLDM010000001.1"/>
</dbReference>
<organism evidence="2 3">
    <name type="scientific">Vibrio marisflavi CECT 7928</name>
    <dbReference type="NCBI Taxonomy" id="634439"/>
    <lineage>
        <taxon>Bacteria</taxon>
        <taxon>Pseudomonadati</taxon>
        <taxon>Pseudomonadota</taxon>
        <taxon>Gammaproteobacteria</taxon>
        <taxon>Vibrionales</taxon>
        <taxon>Vibrionaceae</taxon>
        <taxon>Vibrio</taxon>
    </lineage>
</organism>
<dbReference type="PANTHER" id="PTHR35936">
    <property type="entry name" value="MEMBRANE-BOUND LYTIC MUREIN TRANSGLYCOSYLASE F"/>
    <property type="match status" value="1"/>
</dbReference>
<evidence type="ECO:0000313" key="2">
    <source>
        <dbReference type="EMBL" id="CAH0537086.1"/>
    </source>
</evidence>
<dbReference type="SUPFAM" id="SSF53850">
    <property type="entry name" value="Periplasmic binding protein-like II"/>
    <property type="match status" value="1"/>
</dbReference>
<evidence type="ECO:0000313" key="3">
    <source>
        <dbReference type="Proteomes" id="UP000838748"/>
    </source>
</evidence>
<evidence type="ECO:0008006" key="4">
    <source>
        <dbReference type="Google" id="ProtNLM"/>
    </source>
</evidence>
<comment type="similarity">
    <text evidence="1">Belongs to the bacterial solute-binding protein 3 family.</text>
</comment>
<protein>
    <recommendedName>
        <fullName evidence="4">Solute-binding protein family 3/N-terminal domain-containing protein</fullName>
    </recommendedName>
</protein>
<gene>
    <name evidence="2" type="ORF">VMF7928_00922</name>
</gene>
<comment type="caution">
    <text evidence="2">The sequence shown here is derived from an EMBL/GenBank/DDBJ whole genome shotgun (WGS) entry which is preliminary data.</text>
</comment>
<sequence>MRIVNYNILFLLILILMPYSGYSREITLSGIEDTIDGEISAKVLEHAYSIDDINLNVLYMPAQRSIATSSAGKVDGELFRTPDSVSKYSSLIQVAQPIHYVNVYIATKSKSGIESIEQLRNRSIGVVRGRLYKRLTQGFDNVSMVTRHNQLVKMLINDRVDAIILSEYTLRYYMSKENKENTKNIVVLGDPIYSSPVFHYLHKRNKDLVPIIKSRVNQVMDNGIYEKILSKYTLLSGGK</sequence>
<dbReference type="Gene3D" id="3.40.190.10">
    <property type="entry name" value="Periplasmic binding protein-like II"/>
    <property type="match status" value="2"/>
</dbReference>
<dbReference type="PANTHER" id="PTHR35936:SF17">
    <property type="entry name" value="ARGININE-BINDING EXTRACELLULAR PROTEIN ARTP"/>
    <property type="match status" value="1"/>
</dbReference>